<dbReference type="InterPro" id="IPR002048">
    <property type="entry name" value="EF_hand_dom"/>
</dbReference>
<gene>
    <name evidence="4" type="primary">yfkN</name>
    <name evidence="4" type="ORF">Poly41_70480</name>
</gene>
<evidence type="ECO:0000313" key="5">
    <source>
        <dbReference type="Proteomes" id="UP000319143"/>
    </source>
</evidence>
<reference evidence="4 5" key="1">
    <citation type="submission" date="2019-02" db="EMBL/GenBank/DDBJ databases">
        <title>Deep-cultivation of Planctomycetes and their phenomic and genomic characterization uncovers novel biology.</title>
        <authorList>
            <person name="Wiegand S."/>
            <person name="Jogler M."/>
            <person name="Boedeker C."/>
            <person name="Pinto D."/>
            <person name="Vollmers J."/>
            <person name="Rivas-Marin E."/>
            <person name="Kohn T."/>
            <person name="Peeters S.H."/>
            <person name="Heuer A."/>
            <person name="Rast P."/>
            <person name="Oberbeckmann S."/>
            <person name="Bunk B."/>
            <person name="Jeske O."/>
            <person name="Meyerdierks A."/>
            <person name="Storesund J.E."/>
            <person name="Kallscheuer N."/>
            <person name="Luecker S."/>
            <person name="Lage O.M."/>
            <person name="Pohl T."/>
            <person name="Merkel B.J."/>
            <person name="Hornburger P."/>
            <person name="Mueller R.-W."/>
            <person name="Bruemmer F."/>
            <person name="Labrenz M."/>
            <person name="Spormann A.M."/>
            <person name="Op Den Camp H."/>
            <person name="Overmann J."/>
            <person name="Amann R."/>
            <person name="Jetten M.S.M."/>
            <person name="Mascher T."/>
            <person name="Medema M.H."/>
            <person name="Devos D.P."/>
            <person name="Kaster A.-K."/>
            <person name="Ovreas L."/>
            <person name="Rohde M."/>
            <person name="Galperin M.Y."/>
            <person name="Jogler C."/>
        </authorList>
    </citation>
    <scope>NUCLEOTIDE SEQUENCE [LARGE SCALE GENOMIC DNA]</scope>
    <source>
        <strain evidence="4 5">Poly41</strain>
    </source>
</reference>
<evidence type="ECO:0000256" key="1">
    <source>
        <dbReference type="SAM" id="MobiDB-lite"/>
    </source>
</evidence>
<dbReference type="GO" id="GO:0009166">
    <property type="term" value="P:nucleotide catabolic process"/>
    <property type="evidence" value="ECO:0007669"/>
    <property type="project" value="InterPro"/>
</dbReference>
<dbReference type="RefSeq" id="WP_197231982.1">
    <property type="nucleotide sequence ID" value="NZ_SJPV01000037.1"/>
</dbReference>
<feature type="compositionally biased region" description="Basic and acidic residues" evidence="1">
    <location>
        <begin position="1658"/>
        <end position="1668"/>
    </location>
</feature>
<feature type="domain" description="5'-Nucleotidase C-terminal" evidence="2">
    <location>
        <begin position="977"/>
        <end position="1153"/>
    </location>
</feature>
<dbReference type="InterPro" id="IPR029052">
    <property type="entry name" value="Metallo-depent_PP-like"/>
</dbReference>
<proteinExistence type="predicted"/>
<dbReference type="SUPFAM" id="SSF55816">
    <property type="entry name" value="5'-nucleotidase (syn. UDP-sugar hydrolase), C-terminal domain"/>
    <property type="match status" value="1"/>
</dbReference>
<dbReference type="InterPro" id="IPR052956">
    <property type="entry name" value="Mesenchyme-surface_protein"/>
</dbReference>
<dbReference type="Pfam" id="PF02872">
    <property type="entry name" value="5_nucleotid_C"/>
    <property type="match status" value="1"/>
</dbReference>
<dbReference type="EMBL" id="SJPV01000037">
    <property type="protein sequence ID" value="TWU27908.1"/>
    <property type="molecule type" value="Genomic_DNA"/>
</dbReference>
<feature type="domain" description="Choice-of-anchor I" evidence="3">
    <location>
        <begin position="1280"/>
        <end position="1763"/>
    </location>
</feature>
<dbReference type="CDD" id="cd00051">
    <property type="entry name" value="EFh"/>
    <property type="match status" value="1"/>
</dbReference>
<dbReference type="InterPro" id="IPR036907">
    <property type="entry name" value="5'-Nucleotdase_C_sf"/>
</dbReference>
<dbReference type="InterPro" id="IPR002105">
    <property type="entry name" value="Dockerin_1_rpt"/>
</dbReference>
<dbReference type="PANTHER" id="PTHR46928:SF1">
    <property type="entry name" value="MESENCHYME-SPECIFIC CELL SURFACE GLYCOPROTEIN"/>
    <property type="match status" value="1"/>
</dbReference>
<dbReference type="NCBIfam" id="NF038117">
    <property type="entry name" value="choice_anch_I"/>
    <property type="match status" value="1"/>
</dbReference>
<organism evidence="4 5">
    <name type="scientific">Novipirellula artificiosorum</name>
    <dbReference type="NCBI Taxonomy" id="2528016"/>
    <lineage>
        <taxon>Bacteria</taxon>
        <taxon>Pseudomonadati</taxon>
        <taxon>Planctomycetota</taxon>
        <taxon>Planctomycetia</taxon>
        <taxon>Pirellulales</taxon>
        <taxon>Pirellulaceae</taxon>
        <taxon>Novipirellula</taxon>
    </lineage>
</organism>
<dbReference type="Proteomes" id="UP000319143">
    <property type="component" value="Unassembled WGS sequence"/>
</dbReference>
<dbReference type="InterPro" id="IPR055188">
    <property type="entry name" value="Choice_anch_I"/>
</dbReference>
<dbReference type="PROSITE" id="PS00018">
    <property type="entry name" value="EF_HAND_1"/>
    <property type="match status" value="2"/>
</dbReference>
<dbReference type="SUPFAM" id="SSF50969">
    <property type="entry name" value="YVTN repeat-like/Quinoprotein amine dehydrogenase"/>
    <property type="match status" value="1"/>
</dbReference>
<dbReference type="Pfam" id="PF05787">
    <property type="entry name" value="PhoX"/>
    <property type="match status" value="1"/>
</dbReference>
<dbReference type="GO" id="GO:0005509">
    <property type="term" value="F:calcium ion binding"/>
    <property type="evidence" value="ECO:0007669"/>
    <property type="project" value="InterPro"/>
</dbReference>
<dbReference type="InterPro" id="IPR018247">
    <property type="entry name" value="EF_Hand_1_Ca_BS"/>
</dbReference>
<sequence length="2346" mass="245998">MSPKRRSLFRSLFSQHKQDNVRQRSVKNLRIESLESRQLLAADFTLELLHIADQEAAVAAIQDAPRLSAVLNSLRSEDVADSTLTLSSGDAFIPGLFYDASESVFGSGGIADIQIQNELGIQAVALGNHEFDFGTANLAGLIDGSTPGDFSALAGSTLVGLDFTGTDFPYLSANLDFSTDANLAPLEISGGQAPQGGVVTSSTVIQMPGNGDSMAVGENGFSVTPIFTVTETFSGTTGALNSSTAGDYTPPGILDGIGAYEFDSDTVRVFATHELVDGDGYAYSLANGTSITGARISYFDIDKTTRQIVDAGLAYDTIYNSDGTVLDDVSDFVESRSGFTRFCSAVLVQANGFGAGRGLADTIFFAGEETGGDISNVSGGEWALDVSTGQLWSVPAMGRGAWENVTEVDTGTTTHVAFVLMDDTSPFDADGDSVDEAAPMYMYVGEKNSGTGGFLDRNGLENGKLYVWVADDAAIKDPSDFNGALNNVPQAGTWVEIDNSQDLAMVSEDGSTGYDEYGYPTQKTLWTRAEALGAFGFSRPEDIATNPSDGSEFVFASTGRSSDFGGADRIGTLYTATVDFSSITTPKATVTIIYDGDQDPTQALRSPDNLDWADDGWVYVQEDRAIGGIFGPGAVNPHDASILAVNPADGSVVRVAEINQDVTRGAVDENVASTGQQDIGDWESSGIVDVSTLFGEAPGTLFLFDVQAHALDDQGRFAETAGTPAARLVDSDLKEGGQLAFLSRGADLGETVETVGVIGATTPTLASISSPGDLTVSPEPFAANPSDAELDALAAEIQTEVDALLAANPTMNKVIVLSHMQRLNIELELAERLSNVDIIVAGGSNTRLFDADDRPRSGDSDQGEYPQFVTNADGTSTAVVNTDGSYKYVGRLVIGFDAAGNIDPTTYDAAVSGAYATDAQGVTDLGAGAMVDPEIQAIVDAVEAQIVATESNVFGVSDVFLNGNRSGVDSPSDPDGVRTQETNLGNLTADANLAAAQAADGTVMVSLKNGGGIRASIGQVVVPPGGTDAVRLPNEAVIDSSGIVVKPEGGISQNDIATTLAFNNGLVLMTLTQAELVGLLEHGVSAIPGVSGRFPQISGLRFSYDPALPVGSRIVNAAVYDEDGVVAVSLVENGDLVDTGELIRLVTLDFLASPRFDASGNFVGGGDGYPFPNTNSDPAVGEVASAADLARIDFQPLEQAIQTGDATFADDGTEQDALAEYLNDVYPDAAKAFGMDDTGRNWDNRIVNLQFRSDSIGTPVSDPTLAFSALSTFSTGVFDESAAEIVSYDPVTQRVFYTNAFDNVIGVLDISDPANPVAAPSINPIGLPANSGGINSVDVSNGLVAAAVAADDHTENGIVIIYDTDGTFKASVEVGALPDSLSFSPDGMTIVVANEGEPGDLEDPNPAVDPMGSISVIDLTDLRAGGFVTDFDVTTIDFTSLDGQEDALRAEGIRIFPGRAASVDLEPEFVTITPDNSMAVVTLQEANAIAMVDLTTKTLVGVEPLGTKDHSIPGNGLDASNRDDEINIRPWPVQGLYMPDAITSFEQGGQTYFVTANEGDSRDFDESRIGSLTLDPTAFPDAAFLQDNENLGRLKVSNIDGDIDGDGDFDELYSYGSRSFTIWNTDGEVVFDSGNQFETITADLIPFGFNATNDENEADNRSDDKGPEPEAVTIGQFGDRTLAFIGLERVGGIMIYDVTDPSLSSFVGYLNNRDFNIEPSDDLAGAGDLGVEDLEYIPSDQSPNGQALIVASNEVSGTVSIFALNEGSRAETQLVVVSAPTADDSTTLPSEIDTVPVGGTYYVEVWVRDLDPGFNGLSGGHVDLSYDTNLLDATGIVHQDFDILPSGTIDDSQGMVDDLGGGTFEVGRGADSTWSRLAYVEVVATGAGEETFMLDPGRLQFGRLGGGGNIPWRAVDLSDTATVTHLDAPGLQLRVVDAPSDADGDGEATEIPPNSNFVNEFETFYVEVWMDAAGAQGVDSATLSLDYNTAITSASAIIPGPGFSLVGGTINDAAGTVSNLSVTADRLVGDDNAVLLATVEFSRRSTDSVILDPTTGNVTGLGLDLEVTDGSVGIGGVSADAGVGTLPNTELFAMPYDFDNNGSIDFGDYAHFRDAFGRSVGDPEPPFAAWADFDGSGMVDFEDFDLLEANFGLGIGDARFVFADGFPNPTPSSSTLVASSMAEGEGLREAFLRSGPFHNYRDPTDVNNSGQTTALDALQIITALYQERDNFEAFLDVSGDGTVSGLDAVRVINRLNQNQLESEFAPFRSDYVRDQSSDVSAADQLESESSLGAVQVDKVVSGFAGQPNKDSSSVTVPTTEFGDDIEIEIEIEIDGIDELSSDLASM</sequence>
<dbReference type="Gene3D" id="2.130.10.10">
    <property type="entry name" value="YVTN repeat-like/Quinoprotein amine dehydrogenase"/>
    <property type="match status" value="1"/>
</dbReference>
<dbReference type="InterPro" id="IPR036439">
    <property type="entry name" value="Dockerin_dom_sf"/>
</dbReference>
<dbReference type="SUPFAM" id="SSF56300">
    <property type="entry name" value="Metallo-dependent phosphatases"/>
    <property type="match status" value="2"/>
</dbReference>
<keyword evidence="5" id="KW-1185">Reference proteome</keyword>
<feature type="region of interest" description="Disordered" evidence="1">
    <location>
        <begin position="1651"/>
        <end position="1672"/>
    </location>
</feature>
<dbReference type="InterPro" id="IPR008557">
    <property type="entry name" value="PhoX"/>
</dbReference>
<dbReference type="Pfam" id="PF22494">
    <property type="entry name" value="choice_anch_I"/>
    <property type="match status" value="1"/>
</dbReference>
<dbReference type="InterPro" id="IPR008334">
    <property type="entry name" value="5'-Nucleotdase_C"/>
</dbReference>
<accession>A0A5C6CU18</accession>
<dbReference type="InterPro" id="IPR015943">
    <property type="entry name" value="WD40/YVTN_repeat-like_dom_sf"/>
</dbReference>
<dbReference type="PANTHER" id="PTHR46928">
    <property type="entry name" value="MESENCHYME-SPECIFIC CELL SURFACE GLYCOPROTEIN"/>
    <property type="match status" value="1"/>
</dbReference>
<evidence type="ECO:0000259" key="3">
    <source>
        <dbReference type="Pfam" id="PF22494"/>
    </source>
</evidence>
<dbReference type="Gene3D" id="3.90.780.10">
    <property type="entry name" value="5'-Nucleotidase, C-terminal domain"/>
    <property type="match status" value="1"/>
</dbReference>
<comment type="caution">
    <text evidence="4">The sequence shown here is derived from an EMBL/GenBank/DDBJ whole genome shotgun (WGS) entry which is preliminary data.</text>
</comment>
<dbReference type="GO" id="GO:0000272">
    <property type="term" value="P:polysaccharide catabolic process"/>
    <property type="evidence" value="ECO:0007669"/>
    <property type="project" value="InterPro"/>
</dbReference>
<dbReference type="Gene3D" id="3.60.21.10">
    <property type="match status" value="2"/>
</dbReference>
<evidence type="ECO:0000259" key="2">
    <source>
        <dbReference type="Pfam" id="PF02872"/>
    </source>
</evidence>
<dbReference type="InterPro" id="IPR011044">
    <property type="entry name" value="Quino_amine_DH_bsu"/>
</dbReference>
<evidence type="ECO:0000313" key="4">
    <source>
        <dbReference type="EMBL" id="TWU27908.1"/>
    </source>
</evidence>
<protein>
    <submittedName>
        <fullName evidence="4">Trifunctional nucleotide phosphoesterase protein YfkN</fullName>
    </submittedName>
</protein>
<dbReference type="GO" id="GO:0004553">
    <property type="term" value="F:hydrolase activity, hydrolyzing O-glycosyl compounds"/>
    <property type="evidence" value="ECO:0007669"/>
    <property type="project" value="InterPro"/>
</dbReference>
<dbReference type="Pfam" id="PF00404">
    <property type="entry name" value="Dockerin_1"/>
    <property type="match status" value="1"/>
</dbReference>
<dbReference type="Gene3D" id="1.10.1330.10">
    <property type="entry name" value="Dockerin domain"/>
    <property type="match status" value="1"/>
</dbReference>
<name>A0A5C6CU18_9BACT</name>